<reference evidence="2 3" key="1">
    <citation type="journal article" date="2016" name="Sci. Rep.">
        <title>Penicillium arizonense, a new, genome sequenced fungal species, reveals a high chemical diversity in secreted metabolites.</title>
        <authorList>
            <person name="Grijseels S."/>
            <person name="Nielsen J.C."/>
            <person name="Randelovic M."/>
            <person name="Nielsen J."/>
            <person name="Nielsen K.F."/>
            <person name="Workman M."/>
            <person name="Frisvad J.C."/>
        </authorList>
    </citation>
    <scope>NUCLEOTIDE SEQUENCE [LARGE SCALE GENOMIC DNA]</scope>
    <source>
        <strain evidence="2 3">CBS 141311</strain>
    </source>
</reference>
<dbReference type="GeneID" id="34575062"/>
<dbReference type="Proteomes" id="UP000177622">
    <property type="component" value="Unassembled WGS sequence"/>
</dbReference>
<feature type="compositionally biased region" description="Basic residues" evidence="1">
    <location>
        <begin position="127"/>
        <end position="137"/>
    </location>
</feature>
<evidence type="ECO:0000313" key="3">
    <source>
        <dbReference type="Proteomes" id="UP000177622"/>
    </source>
</evidence>
<comment type="caution">
    <text evidence="2">The sequence shown here is derived from an EMBL/GenBank/DDBJ whole genome shotgun (WGS) entry which is preliminary data.</text>
</comment>
<feature type="compositionally biased region" description="Polar residues" evidence="1">
    <location>
        <begin position="78"/>
        <end position="87"/>
    </location>
</feature>
<name>A0A1F5LMM6_PENAI</name>
<evidence type="ECO:0000256" key="1">
    <source>
        <dbReference type="SAM" id="MobiDB-lite"/>
    </source>
</evidence>
<dbReference type="AlphaFoldDB" id="A0A1F5LMM6"/>
<organism evidence="2 3">
    <name type="scientific">Penicillium arizonense</name>
    <dbReference type="NCBI Taxonomy" id="1835702"/>
    <lineage>
        <taxon>Eukaryota</taxon>
        <taxon>Fungi</taxon>
        <taxon>Dikarya</taxon>
        <taxon>Ascomycota</taxon>
        <taxon>Pezizomycotina</taxon>
        <taxon>Eurotiomycetes</taxon>
        <taxon>Eurotiomycetidae</taxon>
        <taxon>Eurotiales</taxon>
        <taxon>Aspergillaceae</taxon>
        <taxon>Penicillium</taxon>
    </lineage>
</organism>
<feature type="region of interest" description="Disordered" evidence="1">
    <location>
        <begin position="26"/>
        <end position="137"/>
    </location>
</feature>
<proteinExistence type="predicted"/>
<feature type="compositionally biased region" description="Polar residues" evidence="1">
    <location>
        <begin position="171"/>
        <end position="186"/>
    </location>
</feature>
<feature type="compositionally biased region" description="Basic and acidic residues" evidence="1">
    <location>
        <begin position="88"/>
        <end position="116"/>
    </location>
</feature>
<feature type="compositionally biased region" description="Basic and acidic residues" evidence="1">
    <location>
        <begin position="26"/>
        <end position="38"/>
    </location>
</feature>
<gene>
    <name evidence="2" type="ORF">PENARI_c006G05100</name>
</gene>
<feature type="region of interest" description="Disordered" evidence="1">
    <location>
        <begin position="339"/>
        <end position="361"/>
    </location>
</feature>
<feature type="compositionally biased region" description="Basic residues" evidence="1">
    <location>
        <begin position="61"/>
        <end position="72"/>
    </location>
</feature>
<dbReference type="OrthoDB" id="2537141at2759"/>
<protein>
    <submittedName>
        <fullName evidence="2">Uncharacterized protein</fullName>
    </submittedName>
</protein>
<feature type="compositionally biased region" description="Polar residues" evidence="1">
    <location>
        <begin position="339"/>
        <end position="351"/>
    </location>
</feature>
<accession>A0A1F5LMM6</accession>
<dbReference type="EMBL" id="LXJU01000006">
    <property type="protein sequence ID" value="OGE54452.1"/>
    <property type="molecule type" value="Genomic_DNA"/>
</dbReference>
<keyword evidence="3" id="KW-1185">Reference proteome</keyword>
<evidence type="ECO:0000313" key="2">
    <source>
        <dbReference type="EMBL" id="OGE54452.1"/>
    </source>
</evidence>
<feature type="region of interest" description="Disordered" evidence="1">
    <location>
        <begin position="171"/>
        <end position="200"/>
    </location>
</feature>
<dbReference type="RefSeq" id="XP_022489887.1">
    <property type="nucleotide sequence ID" value="XM_022630328.1"/>
</dbReference>
<sequence>MAKTASMEDDRGPIYQWLSTVQDQDQCGHRNTAEKKQQEAGAAVMTGIPLIPLESPEALRGIRRSTRKKRSVGHLDQSRTSPTPQSPTRDDGRSKRARHSYERQPRHKTRDDHYEYKAPSAAESRPHACKGKAKNVRGRKHTLNDFQAVNVTGNRLTIPNQANLGIFNKGKTSSAAEHPANRTSVDISRDVPRKRPKRNAAESDLAFSEMNFLSRRKNISPGPTLEAPEDTPCVQHAERSQLNTLLYSHSKDLSKNASVQASKSFLGLRQQVDVSPTPLSSFADTLDDLHLQQYLLELLHTGLDPKSVSSVAPDKLATFRHWSLSELWTLLEERKAYWSTETDNKQQSSPRPKSRDEGTVRQAVHSFHKAITPHQLGFVCADTNERFQAYPNPRDASEPSSGVHSDSFELRGSVFKRKKTEQHQTQEQCALAFSLQAIDDCKTSDVLMENRLSLPLALELTNEHLSTFSQDDLSTNAPVFELDKLNRFADDDLFYESLDAAYHSILHPETAGQEFVQDELELAILFGSSRFNEPVDLFGTPKSAQRRSSAIPVQVVKTEQIPQPPLAQNIKQDGVGTGLLGVNHQNELPQNDGGFDQNRFLPWLTGYNSSQPHVPTSRTLDRNQGSALFGFWRQNKLY</sequence>
<dbReference type="STRING" id="1835702.A0A1F5LMM6"/>